<dbReference type="GO" id="GO:0006412">
    <property type="term" value="P:translation"/>
    <property type="evidence" value="ECO:0007669"/>
    <property type="project" value="TreeGrafter"/>
</dbReference>
<dbReference type="GO" id="GO:0005829">
    <property type="term" value="C:cytosol"/>
    <property type="evidence" value="ECO:0007669"/>
    <property type="project" value="TreeGrafter"/>
</dbReference>
<keyword evidence="6" id="KW-1185">Reference proteome</keyword>
<comment type="subcellular location">
    <subcellularLocation>
        <location evidence="3">Cytoplasm</location>
    </subcellularLocation>
</comment>
<dbReference type="InterPro" id="IPR028989">
    <property type="entry name" value="RimP_N"/>
</dbReference>
<gene>
    <name evidence="3 5" type="primary">rimP</name>
    <name evidence="5" type="ORF">GCM10007415_23480</name>
</gene>
<dbReference type="AlphaFoldDB" id="A0A917HSK3"/>
<feature type="domain" description="GST N-terminal" evidence="4">
    <location>
        <begin position="1"/>
        <end position="66"/>
    </location>
</feature>
<dbReference type="PROSITE" id="PS50404">
    <property type="entry name" value="GST_NTER"/>
    <property type="match status" value="1"/>
</dbReference>
<dbReference type="PANTHER" id="PTHR33867">
    <property type="entry name" value="RIBOSOME MATURATION FACTOR RIMP"/>
    <property type="match status" value="1"/>
</dbReference>
<evidence type="ECO:0000256" key="2">
    <source>
        <dbReference type="ARBA" id="ARBA00022517"/>
    </source>
</evidence>
<dbReference type="Proteomes" id="UP000660862">
    <property type="component" value="Unassembled WGS sequence"/>
</dbReference>
<dbReference type="EMBL" id="BMER01000002">
    <property type="protein sequence ID" value="GGG88729.1"/>
    <property type="molecule type" value="Genomic_DNA"/>
</dbReference>
<name>A0A917HSK3_9SPHI</name>
<organism evidence="5 6">
    <name type="scientific">Parapedobacter pyrenivorans</name>
    <dbReference type="NCBI Taxonomy" id="1305674"/>
    <lineage>
        <taxon>Bacteria</taxon>
        <taxon>Pseudomonadati</taxon>
        <taxon>Bacteroidota</taxon>
        <taxon>Sphingobacteriia</taxon>
        <taxon>Sphingobacteriales</taxon>
        <taxon>Sphingobacteriaceae</taxon>
        <taxon>Parapedobacter</taxon>
    </lineage>
</organism>
<reference evidence="5" key="2">
    <citation type="submission" date="2020-09" db="EMBL/GenBank/DDBJ databases">
        <authorList>
            <person name="Sun Q."/>
            <person name="Zhou Y."/>
        </authorList>
    </citation>
    <scope>NUCLEOTIDE SEQUENCE</scope>
    <source>
        <strain evidence="5">CGMCC 1.12195</strain>
    </source>
</reference>
<dbReference type="HAMAP" id="MF_01077">
    <property type="entry name" value="RimP"/>
    <property type="match status" value="1"/>
</dbReference>
<dbReference type="Pfam" id="PF02576">
    <property type="entry name" value="RimP_N"/>
    <property type="match status" value="1"/>
</dbReference>
<dbReference type="RefSeq" id="WP_188506241.1">
    <property type="nucleotide sequence ID" value="NZ_BMER01000002.1"/>
</dbReference>
<proteinExistence type="inferred from homology"/>
<comment type="similarity">
    <text evidence="3">Belongs to the RimP family.</text>
</comment>
<evidence type="ECO:0000256" key="1">
    <source>
        <dbReference type="ARBA" id="ARBA00022490"/>
    </source>
</evidence>
<dbReference type="Pfam" id="PF17384">
    <property type="entry name" value="DUF150_C"/>
    <property type="match status" value="1"/>
</dbReference>
<accession>A0A917HSK3</accession>
<keyword evidence="1 3" id="KW-0963">Cytoplasm</keyword>
<evidence type="ECO:0000313" key="5">
    <source>
        <dbReference type="EMBL" id="GGG88729.1"/>
    </source>
</evidence>
<reference evidence="5" key="1">
    <citation type="journal article" date="2014" name="Int. J. Syst. Evol. Microbiol.">
        <title>Complete genome sequence of Corynebacterium casei LMG S-19264T (=DSM 44701T), isolated from a smear-ripened cheese.</title>
        <authorList>
            <consortium name="US DOE Joint Genome Institute (JGI-PGF)"/>
            <person name="Walter F."/>
            <person name="Albersmeier A."/>
            <person name="Kalinowski J."/>
            <person name="Ruckert C."/>
        </authorList>
    </citation>
    <scope>NUCLEOTIDE SEQUENCE</scope>
    <source>
        <strain evidence="5">CGMCC 1.12195</strain>
    </source>
</reference>
<keyword evidence="2 3" id="KW-0690">Ribosome biogenesis</keyword>
<evidence type="ECO:0000256" key="3">
    <source>
        <dbReference type="HAMAP-Rule" id="MF_01077"/>
    </source>
</evidence>
<dbReference type="Gene3D" id="3.30.300.70">
    <property type="entry name" value="RimP-like superfamily, N-terminal"/>
    <property type="match status" value="1"/>
</dbReference>
<dbReference type="InterPro" id="IPR028998">
    <property type="entry name" value="RimP_C"/>
</dbReference>
<protein>
    <recommendedName>
        <fullName evidence="3">Ribosome maturation factor RimP</fullName>
    </recommendedName>
</protein>
<comment type="function">
    <text evidence="3">Required for maturation of 30S ribosomal subunits.</text>
</comment>
<dbReference type="GO" id="GO:0000028">
    <property type="term" value="P:ribosomal small subunit assembly"/>
    <property type="evidence" value="ECO:0007669"/>
    <property type="project" value="TreeGrafter"/>
</dbReference>
<dbReference type="NCBIfam" id="NF002531">
    <property type="entry name" value="PRK02001.1"/>
    <property type="match status" value="1"/>
</dbReference>
<comment type="caution">
    <text evidence="5">The sequence shown here is derived from an EMBL/GenBank/DDBJ whole genome shotgun (WGS) entry which is preliminary data.</text>
</comment>
<dbReference type="InterPro" id="IPR003728">
    <property type="entry name" value="Ribosome_maturation_RimP"/>
</dbReference>
<dbReference type="InterPro" id="IPR035956">
    <property type="entry name" value="RimP_N_sf"/>
</dbReference>
<evidence type="ECO:0000259" key="4">
    <source>
        <dbReference type="PROSITE" id="PS50404"/>
    </source>
</evidence>
<dbReference type="PANTHER" id="PTHR33867:SF1">
    <property type="entry name" value="RIBOSOME MATURATION FACTOR RIMP"/>
    <property type="match status" value="1"/>
</dbReference>
<evidence type="ECO:0000313" key="6">
    <source>
        <dbReference type="Proteomes" id="UP000660862"/>
    </source>
</evidence>
<dbReference type="SUPFAM" id="SSF75420">
    <property type="entry name" value="YhbC-like, N-terminal domain"/>
    <property type="match status" value="1"/>
</dbReference>
<sequence length="156" mass="17346">MAFSIEDRVTALVEEKIADREDLFLVGVKMHPSGKLEVLVDGDNGVSIEDCVAISRYVGFQLEEEDAISHAYRLEVSSPGVDTALTSTRQYRKNIGRFIQVGLQDGVTKEGKLLEVTEAYIAIAEKIKEKGKKAVESQRNIPFENITTIKVLISFK</sequence>
<dbReference type="InterPro" id="IPR004045">
    <property type="entry name" value="Glutathione_S-Trfase_N"/>
</dbReference>